<sequence>MDVPGLLSEDATYDHHSTCEKIQQDSTSIKKNIVKYTKMKKTETGPVETISTNKKQKRSSLACIRCRKRHMKCPTGNPCANCAKVGIACEYMVPDKKLNVSMTYLQKLQKDLIDLKKQNIQLKSDLDSHSKNTSTVLNNTVLNSSATDTVTKKGSSITNPSVSDHTINEECVPNFADRRGRLVGSRTGQKYFVGSSSMTLFGMEIQSLVQSAKNNRQKHLNERSNSNDNIGTTDNNSNNNNDNTLNQIFASKNTNTLPEVVDTSAKLPEPIDRVLEEEGNAYKIVLSDTAIGNNNTLSVNFTLPSYSYAVLLVDTFVTYNDGCFYFFNEGFVKEGLRLTYNGENVYQDQTLQTIWFCKVLLIFSIGEMYLGRSNDQDGLKLTSSKGGPRLPGSGFFEQASEIFDCLFSSGRIENLTKKGGIEVMLLYAFYLQVADCTIASYFYFGQALRACLILGWHVDAERDTLTRFELEHRRRIWWTVYMFERMLSSKAGLPLSFMDNTISTEFPSDFDMSNPPSHCEHYVFPESDYIVNCIKITQINAKILSKLYQRQPTSNILPILKGIIFDLLQWRSNLPDFLQVNFDAESFHISRLCTNMFSEYFQGLNLAIRPLLYHFTSILLREIGELAKDQPVPYINLQKYSRNISMFLNCSLQASINLIKSMRDVSQQNMVALFGYMDREYLFTSASTLILFISTFGVYEQTKVYLDSALQIFTKMRNLGNNPAGLRRKQLLKLMSDLDFHHVMTDLIEKHNDNLEANFKYDEHYGSEVKIVSIPSSVSTTSNISPSMMPSSSLFSNNNDSLPDTHIMQKNFFILTENVLGHDANISFENLLEDSNDCVHDTQLWKDISDQAMWLGHTKL</sequence>
<dbReference type="GO" id="GO:0008270">
    <property type="term" value="F:zinc ion binding"/>
    <property type="evidence" value="ECO:0007669"/>
    <property type="project" value="InterPro"/>
</dbReference>
<feature type="compositionally biased region" description="Low complexity" evidence="7">
    <location>
        <begin position="224"/>
        <end position="246"/>
    </location>
</feature>
<proteinExistence type="predicted"/>
<dbReference type="GO" id="GO:0000981">
    <property type="term" value="F:DNA-binding transcription factor activity, RNA polymerase II-specific"/>
    <property type="evidence" value="ECO:0007669"/>
    <property type="project" value="InterPro"/>
</dbReference>
<dbReference type="CDD" id="cd00067">
    <property type="entry name" value="GAL4"/>
    <property type="match status" value="1"/>
</dbReference>
<keyword evidence="3" id="KW-0805">Transcription regulation</keyword>
<dbReference type="SMART" id="SM00906">
    <property type="entry name" value="Fungal_trans"/>
    <property type="match status" value="1"/>
</dbReference>
<dbReference type="CDD" id="cd12148">
    <property type="entry name" value="fungal_TF_MHR"/>
    <property type="match status" value="1"/>
</dbReference>
<evidence type="ECO:0000313" key="10">
    <source>
        <dbReference type="Proteomes" id="UP000262825"/>
    </source>
</evidence>
<dbReference type="PANTHER" id="PTHR47424:SF6">
    <property type="entry name" value="PROLINE UTILIZATION TRANS-ACTIVATOR"/>
    <property type="match status" value="1"/>
</dbReference>
<dbReference type="VEuPathDB" id="FungiDB:SCODWIG_01628"/>
<keyword evidence="10" id="KW-1185">Reference proteome</keyword>
<protein>
    <submittedName>
        <fullName evidence="9">Related to Proline utilization trans-activator</fullName>
    </submittedName>
</protein>
<dbReference type="Pfam" id="PF00172">
    <property type="entry name" value="Zn_clus"/>
    <property type="match status" value="1"/>
</dbReference>
<keyword evidence="6" id="KW-0175">Coiled coil</keyword>
<evidence type="ECO:0000256" key="1">
    <source>
        <dbReference type="ARBA" id="ARBA00022723"/>
    </source>
</evidence>
<dbReference type="PROSITE" id="PS00463">
    <property type="entry name" value="ZN2_CY6_FUNGAL_1"/>
    <property type="match status" value="1"/>
</dbReference>
<dbReference type="InterPro" id="IPR036864">
    <property type="entry name" value="Zn2-C6_fun-type_DNA-bd_sf"/>
</dbReference>
<dbReference type="GO" id="GO:0003677">
    <property type="term" value="F:DNA binding"/>
    <property type="evidence" value="ECO:0007669"/>
    <property type="project" value="InterPro"/>
</dbReference>
<name>A0A376B594_9ASCO</name>
<dbReference type="Gene3D" id="4.10.240.10">
    <property type="entry name" value="Zn(2)-C6 fungal-type DNA-binding domain"/>
    <property type="match status" value="1"/>
</dbReference>
<feature type="coiled-coil region" evidence="6">
    <location>
        <begin position="105"/>
        <end position="132"/>
    </location>
</feature>
<dbReference type="InterPro" id="IPR007219">
    <property type="entry name" value="XnlR_reg_dom"/>
</dbReference>
<organism evidence="9 10">
    <name type="scientific">Saccharomycodes ludwigii</name>
    <dbReference type="NCBI Taxonomy" id="36035"/>
    <lineage>
        <taxon>Eukaryota</taxon>
        <taxon>Fungi</taxon>
        <taxon>Dikarya</taxon>
        <taxon>Ascomycota</taxon>
        <taxon>Saccharomycotina</taxon>
        <taxon>Saccharomycetes</taxon>
        <taxon>Saccharomycodales</taxon>
        <taxon>Saccharomycodaceae</taxon>
        <taxon>Saccharomycodes</taxon>
    </lineage>
</organism>
<keyword evidence="4" id="KW-0804">Transcription</keyword>
<evidence type="ECO:0000256" key="7">
    <source>
        <dbReference type="SAM" id="MobiDB-lite"/>
    </source>
</evidence>
<dbReference type="GO" id="GO:0006351">
    <property type="term" value="P:DNA-templated transcription"/>
    <property type="evidence" value="ECO:0007669"/>
    <property type="project" value="InterPro"/>
</dbReference>
<dbReference type="Proteomes" id="UP000262825">
    <property type="component" value="Unassembled WGS sequence"/>
</dbReference>
<accession>A0A376B594</accession>
<keyword evidence="1" id="KW-0479">Metal-binding</keyword>
<evidence type="ECO:0000256" key="6">
    <source>
        <dbReference type="SAM" id="Coils"/>
    </source>
</evidence>
<keyword evidence="2" id="KW-0862">Zinc</keyword>
<dbReference type="AlphaFoldDB" id="A0A376B594"/>
<evidence type="ECO:0000256" key="3">
    <source>
        <dbReference type="ARBA" id="ARBA00023015"/>
    </source>
</evidence>
<dbReference type="SMART" id="SM00066">
    <property type="entry name" value="GAL4"/>
    <property type="match status" value="1"/>
</dbReference>
<dbReference type="PROSITE" id="PS50048">
    <property type="entry name" value="ZN2_CY6_FUNGAL_2"/>
    <property type="match status" value="1"/>
</dbReference>
<reference evidence="10" key="1">
    <citation type="submission" date="2018-06" db="EMBL/GenBank/DDBJ databases">
        <authorList>
            <person name="Guldener U."/>
        </authorList>
    </citation>
    <scope>NUCLEOTIDE SEQUENCE [LARGE SCALE GENOMIC DNA]</scope>
    <source>
        <strain evidence="10">UTAD17</strain>
    </source>
</reference>
<dbReference type="EMBL" id="UFAJ01000221">
    <property type="protein sequence ID" value="SSD59867.1"/>
    <property type="molecule type" value="Genomic_DNA"/>
</dbReference>
<feature type="domain" description="Zn(2)-C6 fungal-type" evidence="8">
    <location>
        <begin position="62"/>
        <end position="91"/>
    </location>
</feature>
<dbReference type="SUPFAM" id="SSF57701">
    <property type="entry name" value="Zn2/Cys6 DNA-binding domain"/>
    <property type="match status" value="1"/>
</dbReference>
<dbReference type="PANTHER" id="PTHR47424">
    <property type="entry name" value="REGULATORY PROTEIN GAL4"/>
    <property type="match status" value="1"/>
</dbReference>
<gene>
    <name evidence="9" type="ORF">SCODWIG_01628</name>
</gene>
<evidence type="ECO:0000256" key="4">
    <source>
        <dbReference type="ARBA" id="ARBA00023163"/>
    </source>
</evidence>
<evidence type="ECO:0000256" key="2">
    <source>
        <dbReference type="ARBA" id="ARBA00022833"/>
    </source>
</evidence>
<dbReference type="InterPro" id="IPR001138">
    <property type="entry name" value="Zn2Cys6_DnaBD"/>
</dbReference>
<dbReference type="Pfam" id="PF04082">
    <property type="entry name" value="Fungal_trans"/>
    <property type="match status" value="1"/>
</dbReference>
<feature type="region of interest" description="Disordered" evidence="7">
    <location>
        <begin position="212"/>
        <end position="246"/>
    </location>
</feature>
<keyword evidence="5" id="KW-0539">Nucleus</keyword>
<evidence type="ECO:0000256" key="5">
    <source>
        <dbReference type="ARBA" id="ARBA00023242"/>
    </source>
</evidence>
<evidence type="ECO:0000259" key="8">
    <source>
        <dbReference type="PROSITE" id="PS50048"/>
    </source>
</evidence>
<dbReference type="InterPro" id="IPR051127">
    <property type="entry name" value="Fungal_SecMet_Regulators"/>
</dbReference>
<evidence type="ECO:0000313" key="9">
    <source>
        <dbReference type="EMBL" id="SSD59867.1"/>
    </source>
</evidence>